<dbReference type="Gene3D" id="2.40.110.10">
    <property type="entry name" value="Butyryl-CoA Dehydrogenase, subunit A, domain 2"/>
    <property type="match status" value="1"/>
</dbReference>
<evidence type="ECO:0000256" key="3">
    <source>
        <dbReference type="ARBA" id="ARBA00022630"/>
    </source>
</evidence>
<dbReference type="InterPro" id="IPR013786">
    <property type="entry name" value="AcylCoA_DH/ox_N"/>
</dbReference>
<accession>A0A0R2EYK3</accession>
<keyword evidence="5" id="KW-0560">Oxidoreductase</keyword>
<evidence type="ECO:0000256" key="4">
    <source>
        <dbReference type="ARBA" id="ARBA00022827"/>
    </source>
</evidence>
<dbReference type="SUPFAM" id="SSF56645">
    <property type="entry name" value="Acyl-CoA dehydrogenase NM domain-like"/>
    <property type="match status" value="1"/>
</dbReference>
<dbReference type="InterPro" id="IPR046373">
    <property type="entry name" value="Acyl-CoA_Oxase/DH_mid-dom_sf"/>
</dbReference>
<dbReference type="PANTHER" id="PTHR43884:SF12">
    <property type="entry name" value="ISOVALERYL-COA DEHYDROGENASE, MITOCHONDRIAL-RELATED"/>
    <property type="match status" value="1"/>
</dbReference>
<dbReference type="GO" id="GO:0050660">
    <property type="term" value="F:flavin adenine dinucleotide binding"/>
    <property type="evidence" value="ECO:0007669"/>
    <property type="project" value="InterPro"/>
</dbReference>
<dbReference type="STRING" id="1423730.FC75_GL002176"/>
<reference evidence="9 10" key="1">
    <citation type="journal article" date="2015" name="Genome Announc.">
        <title>Expanding the biotechnology potential of lactobacilli through comparative genomics of 213 strains and associated genera.</title>
        <authorList>
            <person name="Sun Z."/>
            <person name="Harris H.M."/>
            <person name="McCann A."/>
            <person name="Guo C."/>
            <person name="Argimon S."/>
            <person name="Zhang W."/>
            <person name="Yang X."/>
            <person name="Jeffery I.B."/>
            <person name="Cooney J.C."/>
            <person name="Kagawa T.F."/>
            <person name="Liu W."/>
            <person name="Song Y."/>
            <person name="Salvetti E."/>
            <person name="Wrobel A."/>
            <person name="Rasinkangas P."/>
            <person name="Parkhill J."/>
            <person name="Rea M.C."/>
            <person name="O'Sullivan O."/>
            <person name="Ritari J."/>
            <person name="Douillard F.P."/>
            <person name="Paul Ross R."/>
            <person name="Yang R."/>
            <person name="Briner A.E."/>
            <person name="Felis G.E."/>
            <person name="de Vos W.M."/>
            <person name="Barrangou R."/>
            <person name="Klaenhammer T.R."/>
            <person name="Caufield P.W."/>
            <person name="Cui Y."/>
            <person name="Zhang H."/>
            <person name="O'Toole P.W."/>
        </authorList>
    </citation>
    <scope>NUCLEOTIDE SEQUENCE [LARGE SCALE GENOMIC DNA]</scope>
    <source>
        <strain evidence="9 10">DSM 22697</strain>
    </source>
</reference>
<dbReference type="Gene3D" id="1.10.540.10">
    <property type="entry name" value="Acyl-CoA dehydrogenase/oxidase, N-terminal domain"/>
    <property type="match status" value="1"/>
</dbReference>
<organism evidence="9 10">
    <name type="scientific">Lacticaseibacillus camelliae DSM 22697 = JCM 13995</name>
    <dbReference type="NCBI Taxonomy" id="1423730"/>
    <lineage>
        <taxon>Bacteria</taxon>
        <taxon>Bacillati</taxon>
        <taxon>Bacillota</taxon>
        <taxon>Bacilli</taxon>
        <taxon>Lactobacillales</taxon>
        <taxon>Lactobacillaceae</taxon>
        <taxon>Lacticaseibacillus</taxon>
    </lineage>
</organism>
<dbReference type="Gene3D" id="1.20.140.10">
    <property type="entry name" value="Butyryl-CoA Dehydrogenase, subunit A, domain 3"/>
    <property type="match status" value="1"/>
</dbReference>
<evidence type="ECO:0000259" key="8">
    <source>
        <dbReference type="Pfam" id="PF02771"/>
    </source>
</evidence>
<dbReference type="Pfam" id="PF02770">
    <property type="entry name" value="Acyl-CoA_dh_M"/>
    <property type="match status" value="1"/>
</dbReference>
<evidence type="ECO:0000256" key="1">
    <source>
        <dbReference type="ARBA" id="ARBA00001974"/>
    </source>
</evidence>
<comment type="caution">
    <text evidence="9">The sequence shown here is derived from an EMBL/GenBank/DDBJ whole genome shotgun (WGS) entry which is preliminary data.</text>
</comment>
<dbReference type="InterPro" id="IPR036250">
    <property type="entry name" value="AcylCo_DH-like_C"/>
</dbReference>
<keyword evidence="3 5" id="KW-0285">Flavoprotein</keyword>
<evidence type="ECO:0000313" key="10">
    <source>
        <dbReference type="Proteomes" id="UP000050865"/>
    </source>
</evidence>
<dbReference type="InterPro" id="IPR006091">
    <property type="entry name" value="Acyl-CoA_Oxase/DH_mid-dom"/>
</dbReference>
<evidence type="ECO:0000256" key="5">
    <source>
        <dbReference type="RuleBase" id="RU362125"/>
    </source>
</evidence>
<dbReference type="Pfam" id="PF00441">
    <property type="entry name" value="Acyl-CoA_dh_1"/>
    <property type="match status" value="1"/>
</dbReference>
<feature type="domain" description="Acyl-CoA dehydrogenase/oxidase C-terminal" evidence="6">
    <location>
        <begin position="224"/>
        <end position="359"/>
    </location>
</feature>
<feature type="domain" description="Acyl-CoA dehydrogenase/oxidase N-terminal" evidence="8">
    <location>
        <begin position="1"/>
        <end position="103"/>
    </location>
</feature>
<evidence type="ECO:0000259" key="7">
    <source>
        <dbReference type="Pfam" id="PF02770"/>
    </source>
</evidence>
<dbReference type="InterPro" id="IPR009100">
    <property type="entry name" value="AcylCoA_DH/oxidase_NM_dom_sf"/>
</dbReference>
<dbReference type="Proteomes" id="UP000050865">
    <property type="component" value="Unassembled WGS sequence"/>
</dbReference>
<keyword evidence="4 5" id="KW-0274">FAD</keyword>
<evidence type="ECO:0000256" key="2">
    <source>
        <dbReference type="ARBA" id="ARBA00009347"/>
    </source>
</evidence>
<dbReference type="PANTHER" id="PTHR43884">
    <property type="entry name" value="ACYL-COA DEHYDROGENASE"/>
    <property type="match status" value="1"/>
</dbReference>
<comment type="similarity">
    <text evidence="2 5">Belongs to the acyl-CoA dehydrogenase family.</text>
</comment>
<dbReference type="AlphaFoldDB" id="A0A0R2EYK3"/>
<name>A0A0R2EYK3_9LACO</name>
<dbReference type="InterPro" id="IPR037069">
    <property type="entry name" value="AcylCoA_DH/ox_N_sf"/>
</dbReference>
<dbReference type="PATRIC" id="fig|1423730.4.peg.2265"/>
<proteinExistence type="inferred from homology"/>
<keyword evidence="10" id="KW-1185">Reference proteome</keyword>
<dbReference type="SUPFAM" id="SSF47203">
    <property type="entry name" value="Acyl-CoA dehydrogenase C-terminal domain-like"/>
    <property type="match status" value="1"/>
</dbReference>
<sequence>MLLRMAAKYTDAELAPYDLEMAHTNRYPDGLVDKLIQTGFLTVMLPTEYGGAGFGPEVTAAMIERIAKGSASVAATLEGHYKSVAAVLKYGNDALKKTLLPQATHRIFAFGMTESTGGSNPMGIQATAKRVAGGWLLNGNKVMITNGTLAEVYCVLVKTGDQELSVFVVDKDMPGFAFGKRENFIGLRGTPIGEIFLTDVRVADDHLLGQVGQGGVIGDHAHDDARILMGAVLSGIMQHALSLAAKYANERTALGTPIGQMQAIQRKLADIKINQETTQLLWERAAFAKAQGQPYSELAAMAKAHGSRAAVAAGDDALQVYAGYGYSNDYPLAHLMLDARALEIAEGTVEKMRTAIAQAELKKEEV</sequence>
<evidence type="ECO:0000259" key="6">
    <source>
        <dbReference type="Pfam" id="PF00441"/>
    </source>
</evidence>
<dbReference type="EMBL" id="AYZJ01000048">
    <property type="protein sequence ID" value="KRN21544.1"/>
    <property type="molecule type" value="Genomic_DNA"/>
</dbReference>
<dbReference type="InterPro" id="IPR009075">
    <property type="entry name" value="AcylCo_DH/oxidase_C"/>
</dbReference>
<feature type="domain" description="Acyl-CoA oxidase/dehydrogenase middle" evidence="7">
    <location>
        <begin position="109"/>
        <end position="200"/>
    </location>
</feature>
<gene>
    <name evidence="9" type="ORF">FC75_GL002176</name>
</gene>
<comment type="cofactor">
    <cofactor evidence="1 5">
        <name>FAD</name>
        <dbReference type="ChEBI" id="CHEBI:57692"/>
    </cofactor>
</comment>
<dbReference type="GO" id="GO:0003995">
    <property type="term" value="F:acyl-CoA dehydrogenase activity"/>
    <property type="evidence" value="ECO:0007669"/>
    <property type="project" value="TreeGrafter"/>
</dbReference>
<protein>
    <submittedName>
        <fullName evidence="9">Acyl-CoA dehydrogenase</fullName>
    </submittedName>
</protein>
<dbReference type="Pfam" id="PF02771">
    <property type="entry name" value="Acyl-CoA_dh_N"/>
    <property type="match status" value="1"/>
</dbReference>
<evidence type="ECO:0000313" key="9">
    <source>
        <dbReference type="EMBL" id="KRN21544.1"/>
    </source>
</evidence>